<evidence type="ECO:0000313" key="2">
    <source>
        <dbReference type="EMBL" id="MFC6956977.1"/>
    </source>
</evidence>
<dbReference type="Proteomes" id="UP001596470">
    <property type="component" value="Unassembled WGS sequence"/>
</dbReference>
<protein>
    <recommendedName>
        <fullName evidence="4">PH domain-containing protein</fullName>
    </recommendedName>
</protein>
<name>A0ABW2D3S2_9ACTN</name>
<evidence type="ECO:0000313" key="3">
    <source>
        <dbReference type="Proteomes" id="UP001596470"/>
    </source>
</evidence>
<keyword evidence="1" id="KW-0812">Transmembrane</keyword>
<feature type="transmembrane region" description="Helical" evidence="1">
    <location>
        <begin position="21"/>
        <end position="41"/>
    </location>
</feature>
<dbReference type="RefSeq" id="WP_382347787.1">
    <property type="nucleotide sequence ID" value="NZ_JBHMBP010000002.1"/>
</dbReference>
<gene>
    <name evidence="2" type="ORF">ACFQS3_07185</name>
</gene>
<proteinExistence type="predicted"/>
<sequence>MQPDTPPDHRVTVRYKPVAPSVVVFGGLLVFGGGITLVFGLGNPGALGFLFAGAVFIVMGALQFAKPYCVFDPAIGELRMNDLFGFKDRVYGAPAGERLYAYGRDIIRVLPDGAHVTVRTGPGRKADFARVIALLPQFRL</sequence>
<dbReference type="EMBL" id="JBHSYS010000002">
    <property type="protein sequence ID" value="MFC6956977.1"/>
    <property type="molecule type" value="Genomic_DNA"/>
</dbReference>
<keyword evidence="1" id="KW-0472">Membrane</keyword>
<accession>A0ABW2D3S2</accession>
<keyword evidence="3" id="KW-1185">Reference proteome</keyword>
<feature type="transmembrane region" description="Helical" evidence="1">
    <location>
        <begin position="47"/>
        <end position="65"/>
    </location>
</feature>
<evidence type="ECO:0000256" key="1">
    <source>
        <dbReference type="SAM" id="Phobius"/>
    </source>
</evidence>
<reference evidence="3" key="1">
    <citation type="journal article" date="2019" name="Int. J. Syst. Evol. Microbiol.">
        <title>The Global Catalogue of Microorganisms (GCM) 10K type strain sequencing project: providing services to taxonomists for standard genome sequencing and annotation.</title>
        <authorList>
            <consortium name="The Broad Institute Genomics Platform"/>
            <consortium name="The Broad Institute Genome Sequencing Center for Infectious Disease"/>
            <person name="Wu L."/>
            <person name="Ma J."/>
        </authorList>
    </citation>
    <scope>NUCLEOTIDE SEQUENCE [LARGE SCALE GENOMIC DNA]</scope>
    <source>
        <strain evidence="3">KACC 12634</strain>
    </source>
</reference>
<organism evidence="2 3">
    <name type="scientific">Glycomyces mayteni</name>
    <dbReference type="NCBI Taxonomy" id="543887"/>
    <lineage>
        <taxon>Bacteria</taxon>
        <taxon>Bacillati</taxon>
        <taxon>Actinomycetota</taxon>
        <taxon>Actinomycetes</taxon>
        <taxon>Glycomycetales</taxon>
        <taxon>Glycomycetaceae</taxon>
        <taxon>Glycomyces</taxon>
    </lineage>
</organism>
<keyword evidence="1" id="KW-1133">Transmembrane helix</keyword>
<comment type="caution">
    <text evidence="2">The sequence shown here is derived from an EMBL/GenBank/DDBJ whole genome shotgun (WGS) entry which is preliminary data.</text>
</comment>
<evidence type="ECO:0008006" key="4">
    <source>
        <dbReference type="Google" id="ProtNLM"/>
    </source>
</evidence>